<dbReference type="SUPFAM" id="SSF51338">
    <property type="entry name" value="Composite domain of metallo-dependent hydrolases"/>
    <property type="match status" value="1"/>
</dbReference>
<organism evidence="2 3">
    <name type="scientific">Sporomusa malonica</name>
    <dbReference type="NCBI Taxonomy" id="112901"/>
    <lineage>
        <taxon>Bacteria</taxon>
        <taxon>Bacillati</taxon>
        <taxon>Bacillota</taxon>
        <taxon>Negativicutes</taxon>
        <taxon>Selenomonadales</taxon>
        <taxon>Sporomusaceae</taxon>
        <taxon>Sporomusa</taxon>
    </lineage>
</organism>
<gene>
    <name evidence="2" type="ORF">SAMN04488500_11947</name>
</gene>
<dbReference type="Gene3D" id="3.20.20.140">
    <property type="entry name" value="Metal-dependent hydrolases"/>
    <property type="match status" value="1"/>
</dbReference>
<name>A0A1W2E096_9FIRM</name>
<evidence type="ECO:0000313" key="2">
    <source>
        <dbReference type="EMBL" id="SMD02907.1"/>
    </source>
</evidence>
<dbReference type="STRING" id="112901.SAMN04488500_11947"/>
<sequence length="392" mass="40473">MAYTAITNIGIMVSGNINKPILPADTIIIHDGKIEAVGDRKLLEPLKLHSDAYKLIDAGGMTVVPGLIDSHVHPVIGDYTPRQKMADFIDSSLHGGVTTMISAGECHTPGRPTDPVGVKALAVLAQRSFQKQRPGGVKVHAGAVILEQGLTEADFAELATNGVWLVGEVGLGSIKKPAEAAPMVQWAKAHGMKVMMHTGGTSIPGSSTVTAADVLAVKPDVVSHINGGPTAISPAEVDKLITDSDLTLEIVQCGNPRIADYTVRKLAQLGQLDRVICGNDAPSGTGVIPLGILRTIVQIASMSAIPAEAAIAMATGNTAQVYGLNTGIIAPGKEADLAIIDTPLGSIGKNALEAIQAGDIPGVALVLIDGEIKVNKSRNTPPAAGKVMVEQV</sequence>
<dbReference type="RefSeq" id="WP_084577427.1">
    <property type="nucleotide sequence ID" value="NZ_CP155572.1"/>
</dbReference>
<accession>A0A1W2E096</accession>
<dbReference type="SUPFAM" id="SSF51556">
    <property type="entry name" value="Metallo-dependent hydrolases"/>
    <property type="match status" value="1"/>
</dbReference>
<evidence type="ECO:0000259" key="1">
    <source>
        <dbReference type="Pfam" id="PF01979"/>
    </source>
</evidence>
<dbReference type="CDD" id="cd01292">
    <property type="entry name" value="metallo-dependent_hydrolases"/>
    <property type="match status" value="1"/>
</dbReference>
<dbReference type="EMBL" id="FWXI01000019">
    <property type="protein sequence ID" value="SMD02907.1"/>
    <property type="molecule type" value="Genomic_DNA"/>
</dbReference>
<dbReference type="OrthoDB" id="9776455at2"/>
<dbReference type="Gene3D" id="2.30.40.10">
    <property type="entry name" value="Urease, subunit C, domain 1"/>
    <property type="match status" value="1"/>
</dbReference>
<reference evidence="2 3" key="1">
    <citation type="submission" date="2017-04" db="EMBL/GenBank/DDBJ databases">
        <authorList>
            <person name="Afonso C.L."/>
            <person name="Miller P.J."/>
            <person name="Scott M.A."/>
            <person name="Spackman E."/>
            <person name="Goraichik I."/>
            <person name="Dimitrov K.M."/>
            <person name="Suarez D.L."/>
            <person name="Swayne D.E."/>
        </authorList>
    </citation>
    <scope>NUCLEOTIDE SEQUENCE [LARGE SCALE GENOMIC DNA]</scope>
    <source>
        <strain evidence="2 3">DSM 5090</strain>
    </source>
</reference>
<dbReference type="Pfam" id="PF01979">
    <property type="entry name" value="Amidohydro_1"/>
    <property type="match status" value="1"/>
</dbReference>
<dbReference type="AlphaFoldDB" id="A0A1W2E096"/>
<protein>
    <submittedName>
        <fullName evidence="2">Enamidase</fullName>
    </submittedName>
</protein>
<dbReference type="InterPro" id="IPR032466">
    <property type="entry name" value="Metal_Hydrolase"/>
</dbReference>
<keyword evidence="3" id="KW-1185">Reference proteome</keyword>
<dbReference type="InterPro" id="IPR006680">
    <property type="entry name" value="Amidohydro-rel"/>
</dbReference>
<dbReference type="PANTHER" id="PTHR43135:SF3">
    <property type="entry name" value="ALPHA-D-RIBOSE 1-METHYLPHOSPHONATE 5-TRIPHOSPHATE DIPHOSPHATASE"/>
    <property type="match status" value="1"/>
</dbReference>
<dbReference type="PANTHER" id="PTHR43135">
    <property type="entry name" value="ALPHA-D-RIBOSE 1-METHYLPHOSPHONATE 5-TRIPHOSPHATE DIPHOSPHATASE"/>
    <property type="match status" value="1"/>
</dbReference>
<evidence type="ECO:0000313" key="3">
    <source>
        <dbReference type="Proteomes" id="UP000192738"/>
    </source>
</evidence>
<dbReference type="InterPro" id="IPR051781">
    <property type="entry name" value="Metallo-dep_Hydrolase"/>
</dbReference>
<dbReference type="Proteomes" id="UP000192738">
    <property type="component" value="Unassembled WGS sequence"/>
</dbReference>
<feature type="domain" description="Amidohydrolase-related" evidence="1">
    <location>
        <begin position="301"/>
        <end position="372"/>
    </location>
</feature>
<dbReference type="InterPro" id="IPR011059">
    <property type="entry name" value="Metal-dep_hydrolase_composite"/>
</dbReference>
<proteinExistence type="predicted"/>
<dbReference type="GO" id="GO:0016810">
    <property type="term" value="F:hydrolase activity, acting on carbon-nitrogen (but not peptide) bonds"/>
    <property type="evidence" value="ECO:0007669"/>
    <property type="project" value="InterPro"/>
</dbReference>